<evidence type="ECO:0000256" key="2">
    <source>
        <dbReference type="ARBA" id="ARBA00006955"/>
    </source>
</evidence>
<dbReference type="STRING" id="94237.ENSMMOP00000014093"/>
<dbReference type="InterPro" id="IPR006671">
    <property type="entry name" value="Cyclin_N"/>
</dbReference>
<evidence type="ECO:0000256" key="7">
    <source>
        <dbReference type="ARBA" id="ARBA00040980"/>
    </source>
</evidence>
<comment type="subunit">
    <text evidence="6">Interacts with the CDK1 protein kinase to form a serine/threonine kinase holoenzyme complex also known as maturation promoting factor (MPF). The cyclin subunit imparts substrate specificity to the complex.</text>
</comment>
<dbReference type="InterPro" id="IPR036915">
    <property type="entry name" value="Cyclin-like_sf"/>
</dbReference>
<dbReference type="PANTHER" id="PTHR10177">
    <property type="entry name" value="CYCLINS"/>
    <property type="match status" value="1"/>
</dbReference>
<evidence type="ECO:0000313" key="12">
    <source>
        <dbReference type="Proteomes" id="UP000261620"/>
    </source>
</evidence>
<sequence length="386" mass="43061">MQWRASRPSSARCLACCQRTSCAVAPSARRVKEASVLRFPPYRTLHFNNRCFSPQGSQLSKCSSNTDSSQPTFHGGPSSSGCDVCMEKACEVVLDASDEEVLSGSGYLDTEPDGLENEGARLLLELSSTSRQSDESLTTEEVLCVSEYAGDIHQHLKEREVFRPKPGYLENHPEVTAGMRVVVVDWLAEVVQEYKLQSETLHLAVNYLDRFLSRTAHVKRVKLQLVGTAALLIAAKYEEIFPPEMDEFVYITDSTYSRRQLAHMEHAFLKVLDFKMAAPTTHQFLSLFMSIHPVCAITENLALYVAELSLLEVDLFPRYTPSVVAAAAYSLAAYTVSKSLWPDSLHTFTGYTVVDILPCVTDLHQLYVSAETHPQQAIRGKYMSSK</sequence>
<evidence type="ECO:0000259" key="9">
    <source>
        <dbReference type="SMART" id="SM00385"/>
    </source>
</evidence>
<dbReference type="InterPro" id="IPR048258">
    <property type="entry name" value="Cyclins_cyclin-box"/>
</dbReference>
<keyword evidence="4 8" id="KW-0195">Cyclin</keyword>
<dbReference type="Ensembl" id="ENSMMOT00000014321.1">
    <property type="protein sequence ID" value="ENSMMOP00000014093.1"/>
    <property type="gene ID" value="ENSMMOG00000010736.1"/>
</dbReference>
<dbReference type="SMART" id="SM01332">
    <property type="entry name" value="Cyclin_C"/>
    <property type="match status" value="1"/>
</dbReference>
<keyword evidence="3" id="KW-0132">Cell division</keyword>
<evidence type="ECO:0000256" key="8">
    <source>
        <dbReference type="RuleBase" id="RU000383"/>
    </source>
</evidence>
<organism evidence="11 12">
    <name type="scientific">Mola mola</name>
    <name type="common">Ocean sunfish</name>
    <name type="synonym">Tetraodon mola</name>
    <dbReference type="NCBI Taxonomy" id="94237"/>
    <lineage>
        <taxon>Eukaryota</taxon>
        <taxon>Metazoa</taxon>
        <taxon>Chordata</taxon>
        <taxon>Craniata</taxon>
        <taxon>Vertebrata</taxon>
        <taxon>Euteleostomi</taxon>
        <taxon>Actinopterygii</taxon>
        <taxon>Neopterygii</taxon>
        <taxon>Teleostei</taxon>
        <taxon>Neoteleostei</taxon>
        <taxon>Acanthomorphata</taxon>
        <taxon>Eupercaria</taxon>
        <taxon>Tetraodontiformes</taxon>
        <taxon>Molidae</taxon>
        <taxon>Mola</taxon>
    </lineage>
</organism>
<evidence type="ECO:0000256" key="3">
    <source>
        <dbReference type="ARBA" id="ARBA00022618"/>
    </source>
</evidence>
<comment type="similarity">
    <text evidence="2">Belongs to the cyclin family. Cyclin AB subfamily.</text>
</comment>
<reference evidence="11" key="1">
    <citation type="submission" date="2025-08" db="UniProtKB">
        <authorList>
            <consortium name="Ensembl"/>
        </authorList>
    </citation>
    <scope>IDENTIFICATION</scope>
</reference>
<reference evidence="11" key="2">
    <citation type="submission" date="2025-09" db="UniProtKB">
        <authorList>
            <consortium name="Ensembl"/>
        </authorList>
    </citation>
    <scope>IDENTIFICATION</scope>
</reference>
<dbReference type="GO" id="GO:0051301">
    <property type="term" value="P:cell division"/>
    <property type="evidence" value="ECO:0007669"/>
    <property type="project" value="UniProtKB-KW"/>
</dbReference>
<dbReference type="Pfam" id="PF00134">
    <property type="entry name" value="Cyclin_N"/>
    <property type="match status" value="1"/>
</dbReference>
<feature type="domain" description="Cyclin-like" evidence="9">
    <location>
        <begin position="185"/>
        <end position="270"/>
    </location>
</feature>
<dbReference type="Pfam" id="PF02984">
    <property type="entry name" value="Cyclin_C"/>
    <property type="match status" value="1"/>
</dbReference>
<feature type="domain" description="Cyclin C-terminal" evidence="10">
    <location>
        <begin position="279"/>
        <end position="386"/>
    </location>
</feature>
<dbReference type="Gene3D" id="1.10.472.10">
    <property type="entry name" value="Cyclin-like"/>
    <property type="match status" value="2"/>
</dbReference>
<dbReference type="Proteomes" id="UP000261620">
    <property type="component" value="Unplaced"/>
</dbReference>
<evidence type="ECO:0000256" key="5">
    <source>
        <dbReference type="ARBA" id="ARBA00023306"/>
    </source>
</evidence>
<keyword evidence="5" id="KW-0131">Cell cycle</keyword>
<evidence type="ECO:0000259" key="10">
    <source>
        <dbReference type="SMART" id="SM01332"/>
    </source>
</evidence>
<evidence type="ECO:0000256" key="4">
    <source>
        <dbReference type="ARBA" id="ARBA00023127"/>
    </source>
</evidence>
<protein>
    <recommendedName>
        <fullName evidence="7">G2/mitotic-specific cyclin-B2</fullName>
    </recommendedName>
</protein>
<dbReference type="SMART" id="SM00385">
    <property type="entry name" value="CYCLIN"/>
    <property type="match status" value="2"/>
</dbReference>
<dbReference type="AlphaFoldDB" id="A0A3Q3WH30"/>
<dbReference type="FunFam" id="1.10.472.10:FF:000001">
    <property type="entry name" value="G2/mitotic-specific cyclin"/>
    <property type="match status" value="1"/>
</dbReference>
<feature type="domain" description="Cyclin-like" evidence="9">
    <location>
        <begin position="283"/>
        <end position="365"/>
    </location>
</feature>
<proteinExistence type="inferred from homology"/>
<dbReference type="InterPro" id="IPR013763">
    <property type="entry name" value="Cyclin-like_dom"/>
</dbReference>
<comment type="function">
    <text evidence="1">Essential for the control of the cell cycle at the G2/M (mitosis) transition.</text>
</comment>
<evidence type="ECO:0000256" key="1">
    <source>
        <dbReference type="ARBA" id="ARBA00003222"/>
    </source>
</evidence>
<keyword evidence="12" id="KW-1185">Reference proteome</keyword>
<dbReference type="InterPro" id="IPR004367">
    <property type="entry name" value="Cyclin_C-dom"/>
</dbReference>
<name>A0A3Q3WH30_MOLML</name>
<accession>A0A3Q3WH30</accession>
<dbReference type="PROSITE" id="PS00292">
    <property type="entry name" value="CYCLINS"/>
    <property type="match status" value="1"/>
</dbReference>
<evidence type="ECO:0000256" key="6">
    <source>
        <dbReference type="ARBA" id="ARBA00025821"/>
    </source>
</evidence>
<dbReference type="SUPFAM" id="SSF47954">
    <property type="entry name" value="Cyclin-like"/>
    <property type="match status" value="2"/>
</dbReference>
<dbReference type="InterPro" id="IPR039361">
    <property type="entry name" value="Cyclin"/>
</dbReference>
<evidence type="ECO:0000313" key="11">
    <source>
        <dbReference type="Ensembl" id="ENSMMOP00000014093.1"/>
    </source>
</evidence>